<evidence type="ECO:0000256" key="2">
    <source>
        <dbReference type="ARBA" id="ARBA00022741"/>
    </source>
</evidence>
<dbReference type="EMBL" id="JARUJP010000014">
    <property type="protein sequence ID" value="MDW8801936.1"/>
    <property type="molecule type" value="Genomic_DNA"/>
</dbReference>
<comment type="caution">
    <text evidence="11">The sequence shown here is derived from an EMBL/GenBank/DDBJ whole genome shotgun (WGS) entry which is preliminary data.</text>
</comment>
<evidence type="ECO:0000259" key="10">
    <source>
        <dbReference type="PROSITE" id="PS00486"/>
    </source>
</evidence>
<dbReference type="Gene3D" id="1.10.1420.10">
    <property type="match status" value="2"/>
</dbReference>
<dbReference type="InterPro" id="IPR005748">
    <property type="entry name" value="DNA_mismatch_repair_MutS"/>
</dbReference>
<keyword evidence="3 7" id="KW-0227">DNA damage</keyword>
<protein>
    <recommendedName>
        <fullName evidence="7 8">DNA mismatch repair protein MutS</fullName>
    </recommendedName>
</protein>
<evidence type="ECO:0000256" key="4">
    <source>
        <dbReference type="ARBA" id="ARBA00022840"/>
    </source>
</evidence>
<dbReference type="Pfam" id="PF05188">
    <property type="entry name" value="MutS_II"/>
    <property type="match status" value="1"/>
</dbReference>
<dbReference type="Pfam" id="PF05190">
    <property type="entry name" value="MutS_IV"/>
    <property type="match status" value="1"/>
</dbReference>
<dbReference type="InterPro" id="IPR016151">
    <property type="entry name" value="DNA_mismatch_repair_MutS_N"/>
</dbReference>
<dbReference type="SMART" id="SM00534">
    <property type="entry name" value="MUTSac"/>
    <property type="match status" value="1"/>
</dbReference>
<dbReference type="Gene3D" id="3.40.50.300">
    <property type="entry name" value="P-loop containing nucleotide triphosphate hydrolases"/>
    <property type="match status" value="1"/>
</dbReference>
<dbReference type="SUPFAM" id="SSF52540">
    <property type="entry name" value="P-loop containing nucleoside triphosphate hydrolases"/>
    <property type="match status" value="1"/>
</dbReference>
<keyword evidence="5 7" id="KW-0238">DNA-binding</keyword>
<dbReference type="CDD" id="cd03284">
    <property type="entry name" value="ABC_MutS1"/>
    <property type="match status" value="1"/>
</dbReference>
<evidence type="ECO:0000313" key="12">
    <source>
        <dbReference type="Proteomes" id="UP001281656"/>
    </source>
</evidence>
<dbReference type="InterPro" id="IPR027417">
    <property type="entry name" value="P-loop_NTPase"/>
</dbReference>
<dbReference type="Gene3D" id="3.30.420.110">
    <property type="entry name" value="MutS, connector domain"/>
    <property type="match status" value="1"/>
</dbReference>
<gene>
    <name evidence="7 11" type="primary">mutS</name>
    <name evidence="11" type="ORF">P8V03_12335</name>
</gene>
<dbReference type="InterPro" id="IPR007860">
    <property type="entry name" value="DNA_mmatch_repair_MutS_con_dom"/>
</dbReference>
<proteinExistence type="inferred from homology"/>
<dbReference type="Pfam" id="PF00488">
    <property type="entry name" value="MutS_V"/>
    <property type="match status" value="1"/>
</dbReference>
<dbReference type="NCBIfam" id="NF003810">
    <property type="entry name" value="PRK05399.1"/>
    <property type="match status" value="1"/>
</dbReference>
<keyword evidence="6 7" id="KW-0234">DNA repair</keyword>
<evidence type="ECO:0000256" key="3">
    <source>
        <dbReference type="ARBA" id="ARBA00022763"/>
    </source>
</evidence>
<evidence type="ECO:0000313" key="11">
    <source>
        <dbReference type="EMBL" id="MDW8801936.1"/>
    </source>
</evidence>
<dbReference type="PANTHER" id="PTHR11361">
    <property type="entry name" value="DNA MISMATCH REPAIR PROTEIN MUTS FAMILY MEMBER"/>
    <property type="match status" value="1"/>
</dbReference>
<dbReference type="InterPro" id="IPR007861">
    <property type="entry name" value="DNA_mismatch_repair_MutS_clamp"/>
</dbReference>
<dbReference type="Gene3D" id="3.40.1170.10">
    <property type="entry name" value="DNA repair protein MutS, domain I"/>
    <property type="match status" value="1"/>
</dbReference>
<comment type="function">
    <text evidence="7">This protein is involved in the repair of mismatches in DNA. It is possible that it carries out the mismatch recognition step. This protein has a weak ATPase activity.</text>
</comment>
<keyword evidence="12" id="KW-1185">Reference proteome</keyword>
<comment type="similarity">
    <text evidence="1 7 9">Belongs to the DNA mismatch repair MutS family.</text>
</comment>
<dbReference type="SUPFAM" id="SSF53150">
    <property type="entry name" value="DNA repair protein MutS, domain II"/>
    <property type="match status" value="1"/>
</dbReference>
<keyword evidence="4 7" id="KW-0067">ATP-binding</keyword>
<sequence>MALTPMMQQYLEVKEDCRDCILFFRLGDFYEMFFEDAEIASKELELVLTGRECGLDKRAPMCGIPFHAANSYISRLVNKGYKIAICEQLEDPSASKGIVRRGIVKVITPGTYTDSSFLEENKNNYIMSLYMEKEKNMTALCFADVSTGDFNCTETSFDLSVVLDEISKYSPKEILIQENLDDEIIESIKERIQVTFSRLGEEFFLAKTEEVIAKQFANVKTNEYSAILLKCCGGLLKYVMETQKTSLNHINEFNYYSIVDYLSIDSNSRRNLELTESLREKSKKGSLLWVMDKTNTAMGGRQLRKWIEQPLIDKTSIQKRLDSVEEILSNMSIHEDLKDALKEIYDIERLVGKISSKSVNAKELIFLKNSIEKIPYVKNILGFFQSGLMADMYENLDELQDIYKLLDEAILESPSISVKEGNIIKEGYNKEVDEFKIAKAHGKEWIASLENSEREITGIKSLKVGYNKVFGYYIEITKSNLNSIPEGRYIRKQTLANAERFITPELKEMEEKILGAEEKLINLEYEIFVQVREEVEKHVDRMQKTAKTIAELDCLSSLAVIALENNYCKPKITNNEEVCIEEGRHPVVEKIIPSGSFVSNNININASDEQLLVITGPNMAGKSTYMRQVALIVIMAQIGSFVPAKAAKISVCDKIFTRIGASDDLASGKSTFMVEMWEVSNILKNATNKSLILLDEVGRGTSTYDGLSIAWAVVEYICNNKRLKCKTLFATHYHELTKLEGILEGVKNYSVSVKEIGSDIVFLRKIIRGGADQSYGIEVAKLAGLPDEVIRRAKDILNRIENESANDINIDQFTKTNTPITKEDSNCDLYLNRDAAISVNEQEDSKEKEIALDKLEDSQSISLDQVKKDSLINKEKLMSLDTNFEEKKKAADTNLSLQMDFGDIEKENLIKEITNIDILNMTPMDGFNKLYELIKRAKTL</sequence>
<dbReference type="HAMAP" id="MF_00096">
    <property type="entry name" value="MutS"/>
    <property type="match status" value="1"/>
</dbReference>
<dbReference type="InterPro" id="IPR045076">
    <property type="entry name" value="MutS"/>
</dbReference>
<dbReference type="PANTHER" id="PTHR11361:SF34">
    <property type="entry name" value="DNA MISMATCH REPAIR PROTEIN MSH1, MITOCHONDRIAL"/>
    <property type="match status" value="1"/>
</dbReference>
<evidence type="ECO:0000256" key="9">
    <source>
        <dbReference type="RuleBase" id="RU003756"/>
    </source>
</evidence>
<feature type="binding site" evidence="7">
    <location>
        <begin position="616"/>
        <end position="623"/>
    </location>
    <ligand>
        <name>ATP</name>
        <dbReference type="ChEBI" id="CHEBI:30616"/>
    </ligand>
</feature>
<dbReference type="NCBIfam" id="TIGR01070">
    <property type="entry name" value="mutS1"/>
    <property type="match status" value="1"/>
</dbReference>
<feature type="domain" description="DNA mismatch repair proteins mutS family" evidence="10">
    <location>
        <begin position="690"/>
        <end position="706"/>
    </location>
</feature>
<evidence type="ECO:0000256" key="1">
    <source>
        <dbReference type="ARBA" id="ARBA00006271"/>
    </source>
</evidence>
<dbReference type="Pfam" id="PF05192">
    <property type="entry name" value="MutS_III"/>
    <property type="match status" value="1"/>
</dbReference>
<dbReference type="SMART" id="SM00533">
    <property type="entry name" value="MUTSd"/>
    <property type="match status" value="1"/>
</dbReference>
<dbReference type="InterPro" id="IPR007695">
    <property type="entry name" value="DNA_mismatch_repair_MutS-lik_N"/>
</dbReference>
<dbReference type="PROSITE" id="PS00486">
    <property type="entry name" value="DNA_MISMATCH_REPAIR_2"/>
    <property type="match status" value="1"/>
</dbReference>
<evidence type="ECO:0000256" key="5">
    <source>
        <dbReference type="ARBA" id="ARBA00023125"/>
    </source>
</evidence>
<reference evidence="11 12" key="1">
    <citation type="submission" date="2023-04" db="EMBL/GenBank/DDBJ databases">
        <title>Clostridium tannerae sp. nov., isolated from the fecal material of an alpaca.</title>
        <authorList>
            <person name="Miller S."/>
            <person name="Hendry M."/>
            <person name="King J."/>
            <person name="Sankaranarayanan K."/>
            <person name="Lawson P.A."/>
        </authorList>
    </citation>
    <scope>NUCLEOTIDE SEQUENCE [LARGE SCALE GENOMIC DNA]</scope>
    <source>
        <strain evidence="11 12">A1-XYC3</strain>
    </source>
</reference>
<name>A0ABU4JVF1_9CLOT</name>
<dbReference type="Proteomes" id="UP001281656">
    <property type="component" value="Unassembled WGS sequence"/>
</dbReference>
<dbReference type="PIRSF" id="PIRSF037677">
    <property type="entry name" value="DNA_mis_repair_Msh6"/>
    <property type="match status" value="1"/>
</dbReference>
<dbReference type="InterPro" id="IPR017261">
    <property type="entry name" value="DNA_mismatch_repair_MutS/MSH"/>
</dbReference>
<dbReference type="SUPFAM" id="SSF48334">
    <property type="entry name" value="DNA repair protein MutS, domain III"/>
    <property type="match status" value="1"/>
</dbReference>
<dbReference type="Pfam" id="PF01624">
    <property type="entry name" value="MutS_I"/>
    <property type="match status" value="1"/>
</dbReference>
<accession>A0ABU4JVF1</accession>
<keyword evidence="2 7" id="KW-0547">Nucleotide-binding</keyword>
<dbReference type="InterPro" id="IPR036678">
    <property type="entry name" value="MutS_con_dom_sf"/>
</dbReference>
<dbReference type="InterPro" id="IPR000432">
    <property type="entry name" value="DNA_mismatch_repair_MutS_C"/>
</dbReference>
<evidence type="ECO:0000256" key="7">
    <source>
        <dbReference type="HAMAP-Rule" id="MF_00096"/>
    </source>
</evidence>
<evidence type="ECO:0000256" key="6">
    <source>
        <dbReference type="ARBA" id="ARBA00023204"/>
    </source>
</evidence>
<dbReference type="InterPro" id="IPR036187">
    <property type="entry name" value="DNA_mismatch_repair_MutS_sf"/>
</dbReference>
<organism evidence="11 12">
    <name type="scientific">Clostridium tanneri</name>
    <dbReference type="NCBI Taxonomy" id="3037988"/>
    <lineage>
        <taxon>Bacteria</taxon>
        <taxon>Bacillati</taxon>
        <taxon>Bacillota</taxon>
        <taxon>Clostridia</taxon>
        <taxon>Eubacteriales</taxon>
        <taxon>Clostridiaceae</taxon>
        <taxon>Clostridium</taxon>
    </lineage>
</organism>
<dbReference type="InterPro" id="IPR007696">
    <property type="entry name" value="DNA_mismatch_repair_MutS_core"/>
</dbReference>
<dbReference type="SUPFAM" id="SSF55271">
    <property type="entry name" value="DNA repair protein MutS, domain I"/>
    <property type="match status" value="1"/>
</dbReference>
<evidence type="ECO:0000256" key="8">
    <source>
        <dbReference type="NCBIfam" id="TIGR01070"/>
    </source>
</evidence>